<protein>
    <submittedName>
        <fullName evidence="1">Uncharacterized protein</fullName>
    </submittedName>
</protein>
<dbReference type="AlphaFoldDB" id="X0WNC9"/>
<accession>X0WNC9</accession>
<name>X0WNC9_9ZZZZ</name>
<proteinExistence type="predicted"/>
<organism evidence="1">
    <name type="scientific">marine sediment metagenome</name>
    <dbReference type="NCBI Taxonomy" id="412755"/>
    <lineage>
        <taxon>unclassified sequences</taxon>
        <taxon>metagenomes</taxon>
        <taxon>ecological metagenomes</taxon>
    </lineage>
</organism>
<gene>
    <name evidence="1" type="ORF">S01H1_70266</name>
</gene>
<sequence length="98" mass="11044">MNEMVFSPRVLAANRATTPGRNAHGAEWRNFRDGDGQIVVDNADKVRRCYGSPQFGYGGEPYPVGVLFRYVPGKNMLALVTWRFESDAGLMMLECAWR</sequence>
<evidence type="ECO:0000313" key="1">
    <source>
        <dbReference type="EMBL" id="GAG32155.1"/>
    </source>
</evidence>
<reference evidence="1" key="1">
    <citation type="journal article" date="2014" name="Front. Microbiol.">
        <title>High frequency of phylogenetically diverse reductive dehalogenase-homologous genes in deep subseafloor sedimentary metagenomes.</title>
        <authorList>
            <person name="Kawai M."/>
            <person name="Futagami T."/>
            <person name="Toyoda A."/>
            <person name="Takaki Y."/>
            <person name="Nishi S."/>
            <person name="Hori S."/>
            <person name="Arai W."/>
            <person name="Tsubouchi T."/>
            <person name="Morono Y."/>
            <person name="Uchiyama I."/>
            <person name="Ito T."/>
            <person name="Fujiyama A."/>
            <person name="Inagaki F."/>
            <person name="Takami H."/>
        </authorList>
    </citation>
    <scope>NUCLEOTIDE SEQUENCE</scope>
    <source>
        <strain evidence="1">Expedition CK06-06</strain>
    </source>
</reference>
<comment type="caution">
    <text evidence="1">The sequence shown here is derived from an EMBL/GenBank/DDBJ whole genome shotgun (WGS) entry which is preliminary data.</text>
</comment>
<dbReference type="EMBL" id="BARS01046716">
    <property type="protein sequence ID" value="GAG32155.1"/>
    <property type="molecule type" value="Genomic_DNA"/>
</dbReference>